<dbReference type="CDD" id="cd17535">
    <property type="entry name" value="REC_NarL-like"/>
    <property type="match status" value="1"/>
</dbReference>
<gene>
    <name evidence="5" type="ORF">MNB_SV-4-933</name>
</gene>
<sequence length="215" mass="24332">MEQECHAVLVVDDHDIVCAGIKALLEKCQICKNQVIDTAVDYSGMMHFLREKKYNILILDLHLGDVNTFSSIRKLSKAFPAMKIFVCSMYPEDPYAIECIHEGAVGYLHKRHVLESFKDAVSTIIKGDIYLNPEYAQCLSYGTAVKKREKPSLNALSKREFEICHYIVSGLSFKQIAQKLNISSKTVSAHHAHILEKLSLSNTAQLIHFVLQHKN</sequence>
<dbReference type="InterPro" id="IPR000792">
    <property type="entry name" value="Tscrpt_reg_LuxR_C"/>
</dbReference>
<evidence type="ECO:0000259" key="4">
    <source>
        <dbReference type="PROSITE" id="PS50110"/>
    </source>
</evidence>
<dbReference type="GO" id="GO:0000160">
    <property type="term" value="P:phosphorelay signal transduction system"/>
    <property type="evidence" value="ECO:0007669"/>
    <property type="project" value="InterPro"/>
</dbReference>
<dbReference type="PRINTS" id="PR00038">
    <property type="entry name" value="HTHLUXR"/>
</dbReference>
<dbReference type="PANTHER" id="PTHR45566">
    <property type="entry name" value="HTH-TYPE TRANSCRIPTIONAL REGULATOR YHJB-RELATED"/>
    <property type="match status" value="1"/>
</dbReference>
<dbReference type="SMART" id="SM00448">
    <property type="entry name" value="REC"/>
    <property type="match status" value="1"/>
</dbReference>
<keyword evidence="1" id="KW-0597">Phosphoprotein</keyword>
<protein>
    <submittedName>
        <fullName evidence="5">Regulatory protein, LuxR:Response regulator receiver</fullName>
    </submittedName>
</protein>
<dbReference type="InterPro" id="IPR011006">
    <property type="entry name" value="CheY-like_superfamily"/>
</dbReference>
<dbReference type="SUPFAM" id="SSF52172">
    <property type="entry name" value="CheY-like"/>
    <property type="match status" value="1"/>
</dbReference>
<proteinExistence type="predicted"/>
<dbReference type="InterPro" id="IPR051015">
    <property type="entry name" value="EvgA-like"/>
</dbReference>
<dbReference type="AlphaFoldDB" id="A0A1W1E9S2"/>
<accession>A0A1W1E9S2</accession>
<dbReference type="Pfam" id="PF00072">
    <property type="entry name" value="Response_reg"/>
    <property type="match status" value="1"/>
</dbReference>
<dbReference type="GO" id="GO:0006355">
    <property type="term" value="P:regulation of DNA-templated transcription"/>
    <property type="evidence" value="ECO:0007669"/>
    <property type="project" value="InterPro"/>
</dbReference>
<dbReference type="GO" id="GO:0003677">
    <property type="term" value="F:DNA binding"/>
    <property type="evidence" value="ECO:0007669"/>
    <property type="project" value="UniProtKB-KW"/>
</dbReference>
<evidence type="ECO:0000256" key="2">
    <source>
        <dbReference type="ARBA" id="ARBA00023125"/>
    </source>
</evidence>
<dbReference type="PANTHER" id="PTHR45566:SF1">
    <property type="entry name" value="HTH-TYPE TRANSCRIPTIONAL REGULATOR YHJB-RELATED"/>
    <property type="match status" value="1"/>
</dbReference>
<dbReference type="InterPro" id="IPR016032">
    <property type="entry name" value="Sig_transdc_resp-reg_C-effctor"/>
</dbReference>
<name>A0A1W1E9S2_9ZZZZ</name>
<reference evidence="5" key="1">
    <citation type="submission" date="2016-10" db="EMBL/GenBank/DDBJ databases">
        <authorList>
            <person name="de Groot N.N."/>
        </authorList>
    </citation>
    <scope>NUCLEOTIDE SEQUENCE</scope>
</reference>
<keyword evidence="2" id="KW-0238">DNA-binding</keyword>
<dbReference type="Pfam" id="PF00196">
    <property type="entry name" value="GerE"/>
    <property type="match status" value="1"/>
</dbReference>
<dbReference type="SMART" id="SM00421">
    <property type="entry name" value="HTH_LUXR"/>
    <property type="match status" value="1"/>
</dbReference>
<feature type="domain" description="Response regulatory" evidence="4">
    <location>
        <begin position="7"/>
        <end position="125"/>
    </location>
</feature>
<dbReference type="InterPro" id="IPR058245">
    <property type="entry name" value="NreC/VraR/RcsB-like_REC"/>
</dbReference>
<evidence type="ECO:0000256" key="1">
    <source>
        <dbReference type="ARBA" id="ARBA00022553"/>
    </source>
</evidence>
<dbReference type="CDD" id="cd06170">
    <property type="entry name" value="LuxR_C_like"/>
    <property type="match status" value="1"/>
</dbReference>
<dbReference type="Gene3D" id="3.40.50.2300">
    <property type="match status" value="1"/>
</dbReference>
<dbReference type="InterPro" id="IPR001789">
    <property type="entry name" value="Sig_transdc_resp-reg_receiver"/>
</dbReference>
<dbReference type="EMBL" id="FPIB01000017">
    <property type="protein sequence ID" value="SFV90607.1"/>
    <property type="molecule type" value="Genomic_DNA"/>
</dbReference>
<feature type="domain" description="HTH luxR-type" evidence="3">
    <location>
        <begin position="149"/>
        <end position="214"/>
    </location>
</feature>
<dbReference type="SUPFAM" id="SSF46894">
    <property type="entry name" value="C-terminal effector domain of the bipartite response regulators"/>
    <property type="match status" value="1"/>
</dbReference>
<dbReference type="PROSITE" id="PS50110">
    <property type="entry name" value="RESPONSE_REGULATORY"/>
    <property type="match status" value="1"/>
</dbReference>
<evidence type="ECO:0000259" key="3">
    <source>
        <dbReference type="PROSITE" id="PS50043"/>
    </source>
</evidence>
<dbReference type="PROSITE" id="PS50043">
    <property type="entry name" value="HTH_LUXR_2"/>
    <property type="match status" value="1"/>
</dbReference>
<organism evidence="5">
    <name type="scientific">hydrothermal vent metagenome</name>
    <dbReference type="NCBI Taxonomy" id="652676"/>
    <lineage>
        <taxon>unclassified sequences</taxon>
        <taxon>metagenomes</taxon>
        <taxon>ecological metagenomes</taxon>
    </lineage>
</organism>
<evidence type="ECO:0000313" key="5">
    <source>
        <dbReference type="EMBL" id="SFV90607.1"/>
    </source>
</evidence>